<feature type="transmembrane region" description="Helical" evidence="7">
    <location>
        <begin position="311"/>
        <end position="332"/>
    </location>
</feature>
<dbReference type="GO" id="GO:0010438">
    <property type="term" value="P:cellular response to sulfur starvation"/>
    <property type="evidence" value="ECO:0007669"/>
    <property type="project" value="TreeGrafter"/>
</dbReference>
<evidence type="ECO:0000259" key="8">
    <source>
        <dbReference type="PROSITE" id="PS50928"/>
    </source>
</evidence>
<feature type="transmembrane region" description="Helical" evidence="7">
    <location>
        <begin position="154"/>
        <end position="174"/>
    </location>
</feature>
<evidence type="ECO:0000256" key="3">
    <source>
        <dbReference type="ARBA" id="ARBA00022475"/>
    </source>
</evidence>
<organism evidence="9 10">
    <name type="scientific">Maliponia aquimaris</name>
    <dbReference type="NCBI Taxonomy" id="1673631"/>
    <lineage>
        <taxon>Bacteria</taxon>
        <taxon>Pseudomonadati</taxon>
        <taxon>Pseudomonadota</taxon>
        <taxon>Alphaproteobacteria</taxon>
        <taxon>Rhodobacterales</taxon>
        <taxon>Paracoccaceae</taxon>
        <taxon>Maliponia</taxon>
    </lineage>
</organism>
<evidence type="ECO:0000256" key="2">
    <source>
        <dbReference type="ARBA" id="ARBA00022448"/>
    </source>
</evidence>
<evidence type="ECO:0000313" key="10">
    <source>
        <dbReference type="Proteomes" id="UP000207598"/>
    </source>
</evidence>
<dbReference type="InterPro" id="IPR000515">
    <property type="entry name" value="MetI-like"/>
</dbReference>
<keyword evidence="2 7" id="KW-0813">Transport</keyword>
<name>A0A238L0J8_9RHOB</name>
<evidence type="ECO:0000256" key="6">
    <source>
        <dbReference type="ARBA" id="ARBA00023136"/>
    </source>
</evidence>
<feature type="transmembrane region" description="Helical" evidence="7">
    <location>
        <begin position="68"/>
        <end position="89"/>
    </location>
</feature>
<dbReference type="EMBL" id="FXYF01000013">
    <property type="protein sequence ID" value="SMX48615.1"/>
    <property type="molecule type" value="Genomic_DNA"/>
</dbReference>
<dbReference type="SUPFAM" id="SSF161098">
    <property type="entry name" value="MetI-like"/>
    <property type="match status" value="1"/>
</dbReference>
<feature type="transmembrane region" description="Helical" evidence="7">
    <location>
        <begin position="35"/>
        <end position="56"/>
    </location>
</feature>
<feature type="transmembrane region" description="Helical" evidence="7">
    <location>
        <begin position="264"/>
        <end position="291"/>
    </location>
</feature>
<keyword evidence="6 7" id="KW-0472">Membrane</keyword>
<protein>
    <submittedName>
        <fullName evidence="9">Putative aliphatic sulfonates transport permease protein SsuC</fullName>
    </submittedName>
</protein>
<dbReference type="CDD" id="cd06261">
    <property type="entry name" value="TM_PBP2"/>
    <property type="match status" value="1"/>
</dbReference>
<dbReference type="Pfam" id="PF00528">
    <property type="entry name" value="BPD_transp_1"/>
    <property type="match status" value="1"/>
</dbReference>
<dbReference type="PANTHER" id="PTHR30151:SF25">
    <property type="entry name" value="TAURINE TRANSPORT SYSTEM PERMEASE PROTEIN TAUC"/>
    <property type="match status" value="1"/>
</dbReference>
<gene>
    <name evidence="9" type="primary">ssuC_3</name>
    <name evidence="9" type="ORF">MAA8898_04019</name>
</gene>
<dbReference type="GO" id="GO:0055085">
    <property type="term" value="P:transmembrane transport"/>
    <property type="evidence" value="ECO:0007669"/>
    <property type="project" value="InterPro"/>
</dbReference>
<sequence>MSPDTHRRAVLMLAGALVALHVTLAALGVWRAWAWPAMTLSFVLLVMICERIGRVVPARARGGYERALALGFPLLVLGLWQMGGHFGLINRLWFPPPSEIAKALWDVSVTYNRFSETSLLGRPWLIPQTFAEGGLAAVGTLLGESHLLATVGRVLAGFVLGAVPGILVGVVMGVNQTVRLMLDTTLSAIYVLPKIAIFPIVMLMFGDPFGEGPKIVVVALAVFILMAINTMAGVRQIDPVYLMAARNYGAGPWQMLRHVILPGALPVIFAGLRIALGTAMIVIISVEFLRAKQGVGYMTFYYWEVLVPEKMYAGLVVVMAMGVTFTALLSWLQRRLMPWQR</sequence>
<keyword evidence="4 7" id="KW-0812">Transmembrane</keyword>
<evidence type="ECO:0000256" key="5">
    <source>
        <dbReference type="ARBA" id="ARBA00022989"/>
    </source>
</evidence>
<dbReference type="PROSITE" id="PS51318">
    <property type="entry name" value="TAT"/>
    <property type="match status" value="1"/>
</dbReference>
<dbReference type="InterPro" id="IPR006311">
    <property type="entry name" value="TAT_signal"/>
</dbReference>
<evidence type="ECO:0000256" key="4">
    <source>
        <dbReference type="ARBA" id="ARBA00022692"/>
    </source>
</evidence>
<reference evidence="9 10" key="1">
    <citation type="submission" date="2017-05" db="EMBL/GenBank/DDBJ databases">
        <authorList>
            <person name="Song R."/>
            <person name="Chenine A.L."/>
            <person name="Ruprecht R.M."/>
        </authorList>
    </citation>
    <scope>NUCLEOTIDE SEQUENCE [LARGE SCALE GENOMIC DNA]</scope>
    <source>
        <strain evidence="9 10">CECT 8898</strain>
    </source>
</reference>
<keyword evidence="3" id="KW-1003">Cell membrane</keyword>
<comment type="similarity">
    <text evidence="7">Belongs to the binding-protein-dependent transport system permease family.</text>
</comment>
<dbReference type="Gene3D" id="1.10.3720.10">
    <property type="entry name" value="MetI-like"/>
    <property type="match status" value="1"/>
</dbReference>
<dbReference type="AlphaFoldDB" id="A0A238L0J8"/>
<comment type="subcellular location">
    <subcellularLocation>
        <location evidence="1 7">Cell membrane</location>
        <topology evidence="1 7">Multi-pass membrane protein</topology>
    </subcellularLocation>
</comment>
<evidence type="ECO:0000313" key="9">
    <source>
        <dbReference type="EMBL" id="SMX48615.1"/>
    </source>
</evidence>
<accession>A0A238L0J8</accession>
<dbReference type="PROSITE" id="PS50928">
    <property type="entry name" value="ABC_TM1"/>
    <property type="match status" value="1"/>
</dbReference>
<dbReference type="RefSeq" id="WP_094022774.1">
    <property type="nucleotide sequence ID" value="NZ_FXYF01000013.1"/>
</dbReference>
<feature type="transmembrane region" description="Helical" evidence="7">
    <location>
        <begin position="186"/>
        <end position="206"/>
    </location>
</feature>
<dbReference type="OrthoDB" id="9786495at2"/>
<evidence type="ECO:0000256" key="1">
    <source>
        <dbReference type="ARBA" id="ARBA00004651"/>
    </source>
</evidence>
<keyword evidence="10" id="KW-1185">Reference proteome</keyword>
<dbReference type="InterPro" id="IPR035906">
    <property type="entry name" value="MetI-like_sf"/>
</dbReference>
<dbReference type="PANTHER" id="PTHR30151">
    <property type="entry name" value="ALKANE SULFONATE ABC TRANSPORTER-RELATED, MEMBRANE SUBUNIT"/>
    <property type="match status" value="1"/>
</dbReference>
<keyword evidence="5 7" id="KW-1133">Transmembrane helix</keyword>
<dbReference type="GO" id="GO:0005886">
    <property type="term" value="C:plasma membrane"/>
    <property type="evidence" value="ECO:0007669"/>
    <property type="project" value="UniProtKB-SubCell"/>
</dbReference>
<proteinExistence type="inferred from homology"/>
<feature type="domain" description="ABC transmembrane type-1" evidence="8">
    <location>
        <begin position="147"/>
        <end position="329"/>
    </location>
</feature>
<dbReference type="Proteomes" id="UP000207598">
    <property type="component" value="Unassembled WGS sequence"/>
</dbReference>
<evidence type="ECO:0000256" key="7">
    <source>
        <dbReference type="RuleBase" id="RU363032"/>
    </source>
</evidence>
<feature type="transmembrane region" description="Helical" evidence="7">
    <location>
        <begin position="212"/>
        <end position="234"/>
    </location>
</feature>